<sequence length="158" mass="17763">MIESATYVGTQKPEEKSVGSMDVVTNFLFDVDGDVIMEIHQPDDEFEAHMDVDADFVAHESMVIAQAADELEWCMDVDVDFVVLESMDIQAAGELEWRMDVDADIVAHESMVIAQAPDELQWCMDVDADIVAVSTSYYISLPLIDQFFNFEHESMVIA</sequence>
<gene>
    <name evidence="1" type="ORF">EV702DRAFT_1053664</name>
</gene>
<keyword evidence="2" id="KW-1185">Reference proteome</keyword>
<evidence type="ECO:0000313" key="1">
    <source>
        <dbReference type="EMBL" id="KAG1759874.1"/>
    </source>
</evidence>
<comment type="caution">
    <text evidence="1">The sequence shown here is derived from an EMBL/GenBank/DDBJ whole genome shotgun (WGS) entry which is preliminary data.</text>
</comment>
<proteinExistence type="predicted"/>
<name>A0A9P7CVC8_9AGAM</name>
<reference evidence="1" key="1">
    <citation type="journal article" date="2020" name="New Phytol.">
        <title>Comparative genomics reveals dynamic genome evolution in host specialist ectomycorrhizal fungi.</title>
        <authorList>
            <person name="Lofgren L.A."/>
            <person name="Nguyen N.H."/>
            <person name="Vilgalys R."/>
            <person name="Ruytinx J."/>
            <person name="Liao H.L."/>
            <person name="Branco S."/>
            <person name="Kuo A."/>
            <person name="LaButti K."/>
            <person name="Lipzen A."/>
            <person name="Andreopoulos W."/>
            <person name="Pangilinan J."/>
            <person name="Riley R."/>
            <person name="Hundley H."/>
            <person name="Na H."/>
            <person name="Barry K."/>
            <person name="Grigoriev I.V."/>
            <person name="Stajich J.E."/>
            <person name="Kennedy P.G."/>
        </authorList>
    </citation>
    <scope>NUCLEOTIDE SEQUENCE</scope>
    <source>
        <strain evidence="1">DOB743</strain>
    </source>
</reference>
<dbReference type="OrthoDB" id="2638466at2759"/>
<dbReference type="AlphaFoldDB" id="A0A9P7CVC8"/>
<evidence type="ECO:0000313" key="2">
    <source>
        <dbReference type="Proteomes" id="UP000714275"/>
    </source>
</evidence>
<dbReference type="EMBL" id="JABBWD010000533">
    <property type="protein sequence ID" value="KAG1759874.1"/>
    <property type="molecule type" value="Genomic_DNA"/>
</dbReference>
<dbReference type="Proteomes" id="UP000714275">
    <property type="component" value="Unassembled WGS sequence"/>
</dbReference>
<accession>A0A9P7CVC8</accession>
<protein>
    <submittedName>
        <fullName evidence="1">Uncharacterized protein</fullName>
    </submittedName>
</protein>
<organism evidence="1 2">
    <name type="scientific">Suillus placidus</name>
    <dbReference type="NCBI Taxonomy" id="48579"/>
    <lineage>
        <taxon>Eukaryota</taxon>
        <taxon>Fungi</taxon>
        <taxon>Dikarya</taxon>
        <taxon>Basidiomycota</taxon>
        <taxon>Agaricomycotina</taxon>
        <taxon>Agaricomycetes</taxon>
        <taxon>Agaricomycetidae</taxon>
        <taxon>Boletales</taxon>
        <taxon>Suillineae</taxon>
        <taxon>Suillaceae</taxon>
        <taxon>Suillus</taxon>
    </lineage>
</organism>